<name>X0VN27_9ZZZZ</name>
<protein>
    <submittedName>
        <fullName evidence="1">Uncharacterized protein</fullName>
    </submittedName>
</protein>
<gene>
    <name evidence="1" type="ORF">S01H1_47193</name>
</gene>
<comment type="caution">
    <text evidence="1">The sequence shown here is derived from an EMBL/GenBank/DDBJ whole genome shotgun (WGS) entry which is preliminary data.</text>
</comment>
<reference evidence="1" key="1">
    <citation type="journal article" date="2014" name="Front. Microbiol.">
        <title>High frequency of phylogenetically diverse reductive dehalogenase-homologous genes in deep subseafloor sedimentary metagenomes.</title>
        <authorList>
            <person name="Kawai M."/>
            <person name="Futagami T."/>
            <person name="Toyoda A."/>
            <person name="Takaki Y."/>
            <person name="Nishi S."/>
            <person name="Hori S."/>
            <person name="Arai W."/>
            <person name="Tsubouchi T."/>
            <person name="Morono Y."/>
            <person name="Uchiyama I."/>
            <person name="Ito T."/>
            <person name="Fujiyama A."/>
            <person name="Inagaki F."/>
            <person name="Takami H."/>
        </authorList>
    </citation>
    <scope>NUCLEOTIDE SEQUENCE</scope>
    <source>
        <strain evidence="1">Expedition CK06-06</strain>
    </source>
</reference>
<accession>X0VN27</accession>
<proteinExistence type="predicted"/>
<dbReference type="AlphaFoldDB" id="X0VN27"/>
<evidence type="ECO:0000313" key="1">
    <source>
        <dbReference type="EMBL" id="GAG19640.1"/>
    </source>
</evidence>
<dbReference type="EMBL" id="BARS01030250">
    <property type="protein sequence ID" value="GAG19640.1"/>
    <property type="molecule type" value="Genomic_DNA"/>
</dbReference>
<organism evidence="1">
    <name type="scientific">marine sediment metagenome</name>
    <dbReference type="NCBI Taxonomy" id="412755"/>
    <lineage>
        <taxon>unclassified sequences</taxon>
        <taxon>metagenomes</taxon>
        <taxon>ecological metagenomes</taxon>
    </lineage>
</organism>
<sequence>MNHLKEVVPMDIMLVMISVIEPIRVRMPHHKLKWEIPNKEVEA</sequence>